<dbReference type="SUPFAM" id="SSF48371">
    <property type="entry name" value="ARM repeat"/>
    <property type="match status" value="1"/>
</dbReference>
<feature type="compositionally biased region" description="Basic and acidic residues" evidence="4">
    <location>
        <begin position="8"/>
        <end position="29"/>
    </location>
</feature>
<name>A0A317A2M7_9PLEO</name>
<evidence type="ECO:0000313" key="5">
    <source>
        <dbReference type="EMBL" id="KAI1517501.1"/>
    </source>
</evidence>
<comment type="subcellular location">
    <subcellularLocation>
        <location evidence="1">Nucleus</location>
    </subcellularLocation>
</comment>
<feature type="region of interest" description="Disordered" evidence="4">
    <location>
        <begin position="744"/>
        <end position="802"/>
    </location>
</feature>
<dbReference type="EMBL" id="NRDI02000003">
    <property type="protein sequence ID" value="KAI1517501.1"/>
    <property type="molecule type" value="Genomic_DNA"/>
</dbReference>
<keyword evidence="3" id="KW-0539">Nucleus</keyword>
<dbReference type="Pfam" id="PF04931">
    <property type="entry name" value="DNA_pol_phi"/>
    <property type="match status" value="1"/>
</dbReference>
<protein>
    <submittedName>
        <fullName evidence="5">DNA polymerase phi</fullName>
    </submittedName>
</protein>
<dbReference type="PANTHER" id="PTHR13213">
    <property type="entry name" value="MYB-BINDING PROTEIN 1A FAMILY MEMBER"/>
    <property type="match status" value="1"/>
</dbReference>
<gene>
    <name evidence="5" type="ORF">Ptr86124_002802</name>
</gene>
<accession>A0A317A2M7</accession>
<comment type="caution">
    <text evidence="5">The sequence shown here is derived from an EMBL/GenBank/DDBJ whole genome shotgun (WGS) entry which is preliminary data.</text>
</comment>
<dbReference type="GO" id="GO:0000182">
    <property type="term" value="F:rDNA binding"/>
    <property type="evidence" value="ECO:0007669"/>
    <property type="project" value="TreeGrafter"/>
</dbReference>
<dbReference type="OrthoDB" id="342531at2759"/>
<feature type="compositionally biased region" description="Basic and acidic residues" evidence="4">
    <location>
        <begin position="276"/>
        <end position="288"/>
    </location>
</feature>
<dbReference type="GO" id="GO:0005730">
    <property type="term" value="C:nucleolus"/>
    <property type="evidence" value="ECO:0007669"/>
    <property type="project" value="InterPro"/>
</dbReference>
<evidence type="ECO:0000256" key="4">
    <source>
        <dbReference type="SAM" id="MobiDB-lite"/>
    </source>
</evidence>
<dbReference type="GO" id="GO:0006355">
    <property type="term" value="P:regulation of DNA-templated transcription"/>
    <property type="evidence" value="ECO:0007669"/>
    <property type="project" value="InterPro"/>
</dbReference>
<evidence type="ECO:0000313" key="6">
    <source>
        <dbReference type="Proteomes" id="UP000249757"/>
    </source>
</evidence>
<dbReference type="InterPro" id="IPR016024">
    <property type="entry name" value="ARM-type_fold"/>
</dbReference>
<dbReference type="AlphaFoldDB" id="A0A317A2M7"/>
<keyword evidence="6" id="KW-1185">Reference proteome</keyword>
<dbReference type="OMA" id="VWKHDDP"/>
<feature type="compositionally biased region" description="Acidic residues" evidence="4">
    <location>
        <begin position="746"/>
        <end position="802"/>
    </location>
</feature>
<feature type="compositionally biased region" description="Acidic residues" evidence="4">
    <location>
        <begin position="826"/>
        <end position="837"/>
    </location>
</feature>
<evidence type="ECO:0000256" key="1">
    <source>
        <dbReference type="ARBA" id="ARBA00004123"/>
    </source>
</evidence>
<organism evidence="5 6">
    <name type="scientific">Pyrenophora tritici-repentis</name>
    <dbReference type="NCBI Taxonomy" id="45151"/>
    <lineage>
        <taxon>Eukaryota</taxon>
        <taxon>Fungi</taxon>
        <taxon>Dikarya</taxon>
        <taxon>Ascomycota</taxon>
        <taxon>Pezizomycotina</taxon>
        <taxon>Dothideomycetes</taxon>
        <taxon>Pleosporomycetidae</taxon>
        <taxon>Pleosporales</taxon>
        <taxon>Pleosporineae</taxon>
        <taxon>Pleosporaceae</taxon>
        <taxon>Pyrenophora</taxon>
    </lineage>
</organism>
<feature type="region of interest" description="Disordered" evidence="4">
    <location>
        <begin position="1"/>
        <end position="29"/>
    </location>
</feature>
<reference evidence="6" key="1">
    <citation type="journal article" date="2022" name="Microb. Genom.">
        <title>A global pangenome for the wheat fungal pathogen Pyrenophora tritici-repentis and prediction of effector protein structural homology.</title>
        <authorList>
            <person name="Moolhuijzen P.M."/>
            <person name="See P.T."/>
            <person name="Shi G."/>
            <person name="Powell H.R."/>
            <person name="Cockram J."/>
            <person name="Jorgensen L.N."/>
            <person name="Benslimane H."/>
            <person name="Strelkov S.E."/>
            <person name="Turner J."/>
            <person name="Liu Z."/>
            <person name="Moffat C.S."/>
        </authorList>
    </citation>
    <scope>NUCLEOTIDE SEQUENCE [LARGE SCALE GENOMIC DNA]</scope>
</reference>
<comment type="similarity">
    <text evidence="2">Belongs to the MYBBP1A family.</text>
</comment>
<dbReference type="PANTHER" id="PTHR13213:SF2">
    <property type="entry name" value="MYB-BINDING PROTEIN 1A"/>
    <property type="match status" value="1"/>
</dbReference>
<evidence type="ECO:0000256" key="3">
    <source>
        <dbReference type="ARBA" id="ARBA00023242"/>
    </source>
</evidence>
<feature type="region of interest" description="Disordered" evidence="4">
    <location>
        <begin position="815"/>
        <end position="837"/>
    </location>
</feature>
<evidence type="ECO:0000256" key="2">
    <source>
        <dbReference type="ARBA" id="ARBA00006809"/>
    </source>
</evidence>
<dbReference type="InterPro" id="IPR007015">
    <property type="entry name" value="DNA_pol_V/MYBBP1A"/>
</dbReference>
<sequence>MANKTRKRERDVDQAEKVDEAPAKRHRPSIQDKVKLSKLYADLAAEDDDVRLEAAKQIIVKFSPESEPAAKDVEEALVRLIKGLCSQRKAARVGFSLTLTELLRQIFGDTSHKIQHLELDVASVIKMVEEKTKAKGNVPGKEKRDHTIGKLFGFKAIMQSSIVVEPELSLDCWNKLLDQVYRMARDIPWLREECGMVLVEAVRSLKGQPKYQKCAEEVLERLNAFKLVSTPEGVAVWLTVQASYPDSLPEGVWHRKDPLAKKERSRLAKILKEDFNKGESDDSKDEATKTGTTNPNPPFTWDLVFSEILRRDEQNKDDSKKTEFPQFWIDTVDGNLFSSSASHERKAWGFKLLSRMIARVPEQTVTALFSPNLMRTLINQSKKEDRFLHSAALAALSSVQLRAEQDDGTAVSIFVALTSKHGSIEFDRITKTRTLDQILASADDKSLTKIVRHLSSLILRPETEEQSAADSRRQAIADLLLNTVKQYKRYEKFNEKVFLKEVTHRRQGRAPEDRKSNWLRETLETLVECAYFVPAQNADTKKMPLPAISDRSRTMFQERLSSCLTKLLDAKLGARSDVALMVIEMIRSKSSKSTKLELAFKADASVRSTMEKGLQSLDAISASGSIAGNELAAEGFLLLYSLTLLQAYNGEGDAVMMLDDLDASYKAFEASRKVSSKKKKTSTSDGQNAFVEIVLSFSGNTRTLFRRIGEEAFSIFASEITAEGLRSLTEILDTEENLEGQKELFNQDDGDAEEGDSGDDNEDESDVEMIDREADDDDASADSDSSEDDSDGSDDEEDEEDAELTQFNNMLAMTLQTSKPDVNCDAAEDTSDESDMDDEQMMALDPHLSKIFKERSKTTSKKKEREDAKQNVVQFKSRVLDLLAVYLEKQYSNPLTLHVLLPVLRRTRANANKQTADKASKILKTFLDTRTKRKAPLPKPERIEEVWDLLKGIHEEAKLGNGAKVHADACASASLHVVKVLIGLDKGNYAGVVDVYAETQKEWFADKKSRLQPVLFTQFQNWSLNARQQGK</sequence>
<feature type="region of interest" description="Disordered" evidence="4">
    <location>
        <begin position="276"/>
        <end position="299"/>
    </location>
</feature>
<dbReference type="Proteomes" id="UP000249757">
    <property type="component" value="Unassembled WGS sequence"/>
</dbReference>
<proteinExistence type="inferred from homology"/>